<gene>
    <name evidence="2" type="ordered locus">KRH_11410</name>
</gene>
<dbReference type="HOGENOM" id="CLU_2752523_0_0_11"/>
<evidence type="ECO:0000256" key="1">
    <source>
        <dbReference type="SAM" id="MobiDB-lite"/>
    </source>
</evidence>
<dbReference type="STRING" id="378753.KRH_11410"/>
<keyword evidence="3" id="KW-1185">Reference proteome</keyword>
<proteinExistence type="predicted"/>
<dbReference type="eggNOG" id="ENOG502ZIK3">
    <property type="taxonomic scope" value="Bacteria"/>
</dbReference>
<dbReference type="AlphaFoldDB" id="B2GGE8"/>
<dbReference type="Proteomes" id="UP000008838">
    <property type="component" value="Chromosome"/>
</dbReference>
<protein>
    <submittedName>
        <fullName evidence="2">Uncharacterized protein</fullName>
    </submittedName>
</protein>
<feature type="region of interest" description="Disordered" evidence="1">
    <location>
        <begin position="35"/>
        <end position="70"/>
    </location>
</feature>
<sequence length="70" mass="7725">MAVSDAFVVSRHDQFQKQGYQRRVRMRGTWASHRLVGGPGLQAGPRVPPGTAAEREVRPRRRAGVCGLKA</sequence>
<evidence type="ECO:0000313" key="2">
    <source>
        <dbReference type="EMBL" id="BAG29488.1"/>
    </source>
</evidence>
<accession>B2GGE8</accession>
<dbReference type="RefSeq" id="WP_012398209.1">
    <property type="nucleotide sequence ID" value="NC_010617.1"/>
</dbReference>
<reference evidence="2 3" key="1">
    <citation type="journal article" date="2008" name="J. Bacteriol.">
        <title>Complete genome sequence of the soil actinomycete Kocuria rhizophila.</title>
        <authorList>
            <person name="Takarada H."/>
            <person name="Sekine M."/>
            <person name="Kosugi H."/>
            <person name="Matsuo Y."/>
            <person name="Fujisawa T."/>
            <person name="Omata S."/>
            <person name="Kishi E."/>
            <person name="Shimizu A."/>
            <person name="Tsukatani N."/>
            <person name="Tanikawa S."/>
            <person name="Fujita N."/>
            <person name="Harayama S."/>
        </authorList>
    </citation>
    <scope>NUCLEOTIDE SEQUENCE [LARGE SCALE GENOMIC DNA]</scope>
    <source>
        <strain evidence="3">ATCC 9341 / DSM 348 / NBRC 103217 / DC2201</strain>
    </source>
</reference>
<dbReference type="EMBL" id="AP009152">
    <property type="protein sequence ID" value="BAG29488.1"/>
    <property type="molecule type" value="Genomic_DNA"/>
</dbReference>
<dbReference type="KEGG" id="krh:KRH_11410"/>
<dbReference type="OrthoDB" id="3611744at2"/>
<name>B2GGE8_KOCRD</name>
<organism evidence="2 3">
    <name type="scientific">Kocuria rhizophila (strain ATCC 9341 / DSM 348 / NBRC 103217 / DC2201)</name>
    <dbReference type="NCBI Taxonomy" id="378753"/>
    <lineage>
        <taxon>Bacteria</taxon>
        <taxon>Bacillati</taxon>
        <taxon>Actinomycetota</taxon>
        <taxon>Actinomycetes</taxon>
        <taxon>Micrococcales</taxon>
        <taxon>Micrococcaceae</taxon>
        <taxon>Kocuria</taxon>
    </lineage>
</organism>
<evidence type="ECO:0000313" key="3">
    <source>
        <dbReference type="Proteomes" id="UP000008838"/>
    </source>
</evidence>